<dbReference type="Pfam" id="PF04519">
    <property type="entry name" value="Bactofilin"/>
    <property type="match status" value="1"/>
</dbReference>
<comment type="similarity">
    <text evidence="1">Belongs to the bactofilin family.</text>
</comment>
<sequence length="124" mass="12691">MFSKTADQTPAPPRAPAGATSNTRSVLGADLKITGDIRSSGSVELLGEVEGTIQAQSLIIGGDGLMSGDISADTVEIKGRLSGQIASQSLTLRAAAQVTGNVAYSTLVIESGAQIEGRFTRNKD</sequence>
<evidence type="ECO:0000256" key="1">
    <source>
        <dbReference type="ARBA" id="ARBA00044755"/>
    </source>
</evidence>
<dbReference type="EMBL" id="JAAIVJ010000020">
    <property type="protein sequence ID" value="NEY92089.1"/>
    <property type="molecule type" value="Genomic_DNA"/>
</dbReference>
<reference evidence="3 4" key="1">
    <citation type="submission" date="2020-02" db="EMBL/GenBank/DDBJ databases">
        <authorList>
            <person name="Chen W.-M."/>
        </authorList>
    </citation>
    <scope>NUCLEOTIDE SEQUENCE [LARGE SCALE GENOMIC DNA]</scope>
    <source>
        <strain evidence="3 4">KMS-5</strain>
    </source>
</reference>
<evidence type="ECO:0000313" key="3">
    <source>
        <dbReference type="EMBL" id="NEY92089.1"/>
    </source>
</evidence>
<organism evidence="3 4">
    <name type="scientific">Tabrizicola oligotrophica</name>
    <dbReference type="NCBI Taxonomy" id="2710650"/>
    <lineage>
        <taxon>Bacteria</taxon>
        <taxon>Pseudomonadati</taxon>
        <taxon>Pseudomonadota</taxon>
        <taxon>Alphaproteobacteria</taxon>
        <taxon>Rhodobacterales</taxon>
        <taxon>Paracoccaceae</taxon>
        <taxon>Tabrizicola</taxon>
    </lineage>
</organism>
<accession>A0A6M0QXB1</accession>
<dbReference type="PANTHER" id="PTHR35024">
    <property type="entry name" value="HYPOTHETICAL CYTOSOLIC PROTEIN"/>
    <property type="match status" value="1"/>
</dbReference>
<dbReference type="InterPro" id="IPR007607">
    <property type="entry name" value="BacA/B"/>
</dbReference>
<keyword evidence="4" id="KW-1185">Reference proteome</keyword>
<dbReference type="PANTHER" id="PTHR35024:SF4">
    <property type="entry name" value="POLYMER-FORMING CYTOSKELETAL PROTEIN"/>
    <property type="match status" value="1"/>
</dbReference>
<dbReference type="AlphaFoldDB" id="A0A6M0QXB1"/>
<dbReference type="Proteomes" id="UP000477782">
    <property type="component" value="Unassembled WGS sequence"/>
</dbReference>
<proteinExistence type="inferred from homology"/>
<name>A0A6M0QXB1_9RHOB</name>
<dbReference type="RefSeq" id="WP_164628089.1">
    <property type="nucleotide sequence ID" value="NZ_JAAIVJ010000020.1"/>
</dbReference>
<evidence type="ECO:0000256" key="2">
    <source>
        <dbReference type="SAM" id="MobiDB-lite"/>
    </source>
</evidence>
<gene>
    <name evidence="3" type="ORF">G4Z14_17530</name>
</gene>
<evidence type="ECO:0000313" key="4">
    <source>
        <dbReference type="Proteomes" id="UP000477782"/>
    </source>
</evidence>
<comment type="caution">
    <text evidence="3">The sequence shown here is derived from an EMBL/GenBank/DDBJ whole genome shotgun (WGS) entry which is preliminary data.</text>
</comment>
<feature type="region of interest" description="Disordered" evidence="2">
    <location>
        <begin position="1"/>
        <end position="23"/>
    </location>
</feature>
<protein>
    <submittedName>
        <fullName evidence="3">Polymer-forming cytoskeletal protein</fullName>
    </submittedName>
</protein>